<dbReference type="AlphaFoldDB" id="A0A917JAL9"/>
<name>A0A917JAL9_9SPHI</name>
<dbReference type="EMBL" id="BMDO01000008">
    <property type="protein sequence ID" value="GGI51594.1"/>
    <property type="molecule type" value="Genomic_DNA"/>
</dbReference>
<reference evidence="1" key="1">
    <citation type="journal article" date="2014" name="Int. J. Syst. Evol. Microbiol.">
        <title>Complete genome sequence of Corynebacterium casei LMG S-19264T (=DSM 44701T), isolated from a smear-ripened cheese.</title>
        <authorList>
            <consortium name="US DOE Joint Genome Institute (JGI-PGF)"/>
            <person name="Walter F."/>
            <person name="Albersmeier A."/>
            <person name="Kalinowski J."/>
            <person name="Ruckert C."/>
        </authorList>
    </citation>
    <scope>NUCLEOTIDE SEQUENCE</scope>
    <source>
        <strain evidence="1">CCM 8711</strain>
    </source>
</reference>
<sequence>MSLQVSLDSFRASITLIRTYVSIAFQTDPATGHYILTSDQREFITDSAFLKVFIAWESFLESAFNKYMLGIASINGIVIARHASPRDEVHANDMLIGTQKYVDWTRGDVVVALSRIYFDPGNPFEVNINSLTSDLQDLKTVRNSAAHMSSTTSIKLDALATRLLGTRVIGATVSSVIFAVDPTSTTSSTFFDVYLSKLDVAAEAIANA</sequence>
<dbReference type="RefSeq" id="WP_188417711.1">
    <property type="nucleotide sequence ID" value="NZ_BMDO01000008.1"/>
</dbReference>
<keyword evidence="2" id="KW-1185">Reference proteome</keyword>
<accession>A0A917JAL9</accession>
<comment type="caution">
    <text evidence="1">The sequence shown here is derived from an EMBL/GenBank/DDBJ whole genome shotgun (WGS) entry which is preliminary data.</text>
</comment>
<evidence type="ECO:0000313" key="1">
    <source>
        <dbReference type="EMBL" id="GGI51594.1"/>
    </source>
</evidence>
<gene>
    <name evidence="1" type="ORF">GCM10011425_28060</name>
</gene>
<protein>
    <submittedName>
        <fullName evidence="1">Uncharacterized protein</fullName>
    </submittedName>
</protein>
<reference evidence="1" key="2">
    <citation type="submission" date="2020-09" db="EMBL/GenBank/DDBJ databases">
        <authorList>
            <person name="Sun Q."/>
            <person name="Sedlacek I."/>
        </authorList>
    </citation>
    <scope>NUCLEOTIDE SEQUENCE</scope>
    <source>
        <strain evidence="1">CCM 8711</strain>
    </source>
</reference>
<organism evidence="1 2">
    <name type="scientific">Mucilaginibacter galii</name>
    <dbReference type="NCBI Taxonomy" id="2005073"/>
    <lineage>
        <taxon>Bacteria</taxon>
        <taxon>Pseudomonadati</taxon>
        <taxon>Bacteroidota</taxon>
        <taxon>Sphingobacteriia</taxon>
        <taxon>Sphingobacteriales</taxon>
        <taxon>Sphingobacteriaceae</taxon>
        <taxon>Mucilaginibacter</taxon>
    </lineage>
</organism>
<evidence type="ECO:0000313" key="2">
    <source>
        <dbReference type="Proteomes" id="UP000662074"/>
    </source>
</evidence>
<proteinExistence type="predicted"/>
<dbReference type="Proteomes" id="UP000662074">
    <property type="component" value="Unassembled WGS sequence"/>
</dbReference>